<sequence>MLPGSKLPSVTFQTRVRDEAVGGPNPYRWQEMTTEDYFGGKRVVLFALPGAFTPTCSTYQLPGFEKGFADFQAMGIDAIYCLSVNDSFVMNQWAKAQGLENVQVIPDGSGEFTRRVGMLVRKDNLGFGLRSWRYAAIVNNGVVEAWFEEPGLADNHGEDPYGVSSPETVMAWLMDAAKGAAA</sequence>
<evidence type="ECO:0000256" key="1">
    <source>
        <dbReference type="ARBA" id="ARBA00022559"/>
    </source>
</evidence>
<dbReference type="CDD" id="cd03013">
    <property type="entry name" value="PRX5_like"/>
    <property type="match status" value="1"/>
</dbReference>
<comment type="similarity">
    <text evidence="4">Belongs to the peroxiredoxin family. Prx5 subfamily.</text>
</comment>
<dbReference type="GO" id="GO:0042744">
    <property type="term" value="P:hydrogen peroxide catabolic process"/>
    <property type="evidence" value="ECO:0007669"/>
    <property type="project" value="TreeGrafter"/>
</dbReference>
<evidence type="ECO:0000256" key="2">
    <source>
        <dbReference type="ARBA" id="ARBA00023002"/>
    </source>
</evidence>
<evidence type="ECO:0000256" key="3">
    <source>
        <dbReference type="PIRSR" id="PIRSR637944-1"/>
    </source>
</evidence>
<name>A0A918ILX4_9RHOB</name>
<dbReference type="InterPro" id="IPR013766">
    <property type="entry name" value="Thioredoxin_domain"/>
</dbReference>
<comment type="function">
    <text evidence="4">Thiol-specific peroxidase that catalyzes the reduction of hydrogen peroxide and organic hydroperoxides to water and alcohols, respectively. Plays a role in cell protection against oxidative stress by detoxifying peroxides.</text>
</comment>
<keyword evidence="4" id="KW-0676">Redox-active center</keyword>
<dbReference type="Gene3D" id="3.40.30.10">
    <property type="entry name" value="Glutaredoxin"/>
    <property type="match status" value="1"/>
</dbReference>
<proteinExistence type="inferred from homology"/>
<evidence type="ECO:0000313" key="7">
    <source>
        <dbReference type="Proteomes" id="UP000628984"/>
    </source>
</evidence>
<keyword evidence="1 4" id="KW-0575">Peroxidase</keyword>
<dbReference type="InterPro" id="IPR013740">
    <property type="entry name" value="Redoxin"/>
</dbReference>
<dbReference type="PANTHER" id="PTHR10430">
    <property type="entry name" value="PEROXIREDOXIN"/>
    <property type="match status" value="1"/>
</dbReference>
<dbReference type="SUPFAM" id="SSF52833">
    <property type="entry name" value="Thioredoxin-like"/>
    <property type="match status" value="1"/>
</dbReference>
<dbReference type="Pfam" id="PF08534">
    <property type="entry name" value="Redoxin"/>
    <property type="match status" value="1"/>
</dbReference>
<dbReference type="EMBL" id="BMYQ01000001">
    <property type="protein sequence ID" value="GGW22390.1"/>
    <property type="molecule type" value="Genomic_DNA"/>
</dbReference>
<feature type="domain" description="Thioredoxin" evidence="5">
    <location>
        <begin position="1"/>
        <end position="178"/>
    </location>
</feature>
<dbReference type="GO" id="GO:0034599">
    <property type="term" value="P:cellular response to oxidative stress"/>
    <property type="evidence" value="ECO:0007669"/>
    <property type="project" value="InterPro"/>
</dbReference>
<dbReference type="RefSeq" id="WP_189632289.1">
    <property type="nucleotide sequence ID" value="NZ_BMYQ01000001.1"/>
</dbReference>
<dbReference type="PROSITE" id="PS51352">
    <property type="entry name" value="THIOREDOXIN_2"/>
    <property type="match status" value="1"/>
</dbReference>
<keyword evidence="7" id="KW-1185">Reference proteome</keyword>
<evidence type="ECO:0000313" key="6">
    <source>
        <dbReference type="EMBL" id="GGW22390.1"/>
    </source>
</evidence>
<reference evidence="6" key="1">
    <citation type="journal article" date="2014" name="Int. J. Syst. Evol. Microbiol.">
        <title>Complete genome sequence of Corynebacterium casei LMG S-19264T (=DSM 44701T), isolated from a smear-ripened cheese.</title>
        <authorList>
            <consortium name="US DOE Joint Genome Institute (JGI-PGF)"/>
            <person name="Walter F."/>
            <person name="Albersmeier A."/>
            <person name="Kalinowski J."/>
            <person name="Ruckert C."/>
        </authorList>
    </citation>
    <scope>NUCLEOTIDE SEQUENCE</scope>
    <source>
        <strain evidence="6">KCTC 23714</strain>
    </source>
</reference>
<dbReference type="AlphaFoldDB" id="A0A918ILX4"/>
<dbReference type="Proteomes" id="UP000628984">
    <property type="component" value="Unassembled WGS sequence"/>
</dbReference>
<reference evidence="6" key="2">
    <citation type="submission" date="2020-09" db="EMBL/GenBank/DDBJ databases">
        <authorList>
            <person name="Sun Q."/>
            <person name="Kim S."/>
        </authorList>
    </citation>
    <scope>NUCLEOTIDE SEQUENCE</scope>
    <source>
        <strain evidence="6">KCTC 23714</strain>
    </source>
</reference>
<comment type="catalytic activity">
    <reaction evidence="4">
        <text>a hydroperoxide + 2 glutathione = an alcohol + glutathione disulfide + H2O</text>
        <dbReference type="Rhea" id="RHEA:62632"/>
        <dbReference type="ChEBI" id="CHEBI:15377"/>
        <dbReference type="ChEBI" id="CHEBI:30879"/>
        <dbReference type="ChEBI" id="CHEBI:35924"/>
        <dbReference type="ChEBI" id="CHEBI:57925"/>
        <dbReference type="ChEBI" id="CHEBI:58297"/>
        <dbReference type="EC" id="1.11.1.27"/>
    </reaction>
</comment>
<evidence type="ECO:0000259" key="5">
    <source>
        <dbReference type="PROSITE" id="PS51352"/>
    </source>
</evidence>
<dbReference type="GO" id="GO:0005737">
    <property type="term" value="C:cytoplasm"/>
    <property type="evidence" value="ECO:0007669"/>
    <property type="project" value="TreeGrafter"/>
</dbReference>
<accession>A0A918ILX4</accession>
<comment type="caution">
    <text evidence="6">The sequence shown here is derived from an EMBL/GenBank/DDBJ whole genome shotgun (WGS) entry which is preliminary data.</text>
</comment>
<dbReference type="GO" id="GO:0008379">
    <property type="term" value="F:thioredoxin peroxidase activity"/>
    <property type="evidence" value="ECO:0007669"/>
    <property type="project" value="InterPro"/>
</dbReference>
<organism evidence="6 7">
    <name type="scientific">Gemmobacter lanyuensis</name>
    <dbReference type="NCBI Taxonomy" id="1054497"/>
    <lineage>
        <taxon>Bacteria</taxon>
        <taxon>Pseudomonadati</taxon>
        <taxon>Pseudomonadota</taxon>
        <taxon>Alphaproteobacteria</taxon>
        <taxon>Rhodobacterales</taxon>
        <taxon>Paracoccaceae</taxon>
        <taxon>Gemmobacter</taxon>
    </lineage>
</organism>
<dbReference type="InterPro" id="IPR037944">
    <property type="entry name" value="PRX5-like"/>
</dbReference>
<protein>
    <recommendedName>
        <fullName evidence="4">Glutathione-dependent peroxiredoxin</fullName>
        <ecNumber evidence="4">1.11.1.27</ecNumber>
    </recommendedName>
</protein>
<gene>
    <name evidence="6" type="ORF">GCM10011452_05760</name>
</gene>
<keyword evidence="4" id="KW-0049">Antioxidant</keyword>
<dbReference type="EC" id="1.11.1.27" evidence="4"/>
<keyword evidence="2 4" id="KW-0560">Oxidoreductase</keyword>
<evidence type="ECO:0000256" key="4">
    <source>
        <dbReference type="RuleBase" id="RU366011"/>
    </source>
</evidence>
<feature type="active site" description="Cysteine sulfenic acid (-SOH) intermediate" evidence="3">
    <location>
        <position position="56"/>
    </location>
</feature>
<dbReference type="GO" id="GO:0045454">
    <property type="term" value="P:cell redox homeostasis"/>
    <property type="evidence" value="ECO:0007669"/>
    <property type="project" value="TreeGrafter"/>
</dbReference>
<dbReference type="InterPro" id="IPR036249">
    <property type="entry name" value="Thioredoxin-like_sf"/>
</dbReference>
<dbReference type="PANTHER" id="PTHR10430:SF16">
    <property type="entry name" value="PEROXIREDOXIN-5, MITOCHONDRIAL"/>
    <property type="match status" value="1"/>
</dbReference>